<dbReference type="Gene3D" id="2.60.120.590">
    <property type="entry name" value="Alpha-ketoglutarate-dependent dioxygenase AlkB-like"/>
    <property type="match status" value="1"/>
</dbReference>
<protein>
    <submittedName>
        <fullName evidence="2">Alpha-ketoglutarate-dependent dioxygenase alkB-like protein 4</fullName>
    </submittedName>
</protein>
<dbReference type="SUPFAM" id="SSF51197">
    <property type="entry name" value="Clavaminate synthase-like"/>
    <property type="match status" value="1"/>
</dbReference>
<dbReference type="OrthoDB" id="442860at2759"/>
<keyword evidence="2" id="KW-0560">Oxidoreductase</keyword>
<proteinExistence type="predicted"/>
<dbReference type="PANTHER" id="PTHR12463:SF0">
    <property type="entry name" value="ALPHA-KETOGLUTARATE-DEPENDENT DIOXYGENASE ALKB HOMOLOG 4"/>
    <property type="match status" value="1"/>
</dbReference>
<name>A0A1W0XAR0_HYPEX</name>
<evidence type="ECO:0000313" key="3">
    <source>
        <dbReference type="Proteomes" id="UP000192578"/>
    </source>
</evidence>
<dbReference type="EMBL" id="MTYJ01000006">
    <property type="protein sequence ID" value="OQV24619.1"/>
    <property type="molecule type" value="Genomic_DNA"/>
</dbReference>
<organism evidence="2 3">
    <name type="scientific">Hypsibius exemplaris</name>
    <name type="common">Freshwater tardigrade</name>
    <dbReference type="NCBI Taxonomy" id="2072580"/>
    <lineage>
        <taxon>Eukaryota</taxon>
        <taxon>Metazoa</taxon>
        <taxon>Ecdysozoa</taxon>
        <taxon>Tardigrada</taxon>
        <taxon>Eutardigrada</taxon>
        <taxon>Parachela</taxon>
        <taxon>Hypsibioidea</taxon>
        <taxon>Hypsibiidae</taxon>
        <taxon>Hypsibius</taxon>
    </lineage>
</organism>
<comment type="caution">
    <text evidence="2">The sequence shown here is derived from an EMBL/GenBank/DDBJ whole genome shotgun (WGS) entry which is preliminary data.</text>
</comment>
<sequence length="313" mass="35627">MDVVDITDVDRDRLSEKVCACRGIRRCGLCKTLAVDGDGRLKATLKETEQEQEISIFDFCFECGRAFVSYGRETSSPDAEAVVDCHKRHHSDQSFPLGSMKLWREFVTTQEEEALEKEIDCRFWVDSQSGRRKQDYGPKVNFKRQKLSLDKFTGLPDFCQPLLRKMSQETGGTLGDFRCAELCNLEYVPQRESGIDGHIDDQWLWGERLITLNLLSSTILTLTPVEAVNGAFPLVRVAMPRRSLFMMSGEARHIWKHAIRPVDIHSRRLAMTFRELTPLFVTGAERVLGEEILARAYSFAGDVVRPTETMALP</sequence>
<evidence type="ECO:0000256" key="1">
    <source>
        <dbReference type="ARBA" id="ARBA00001954"/>
    </source>
</evidence>
<dbReference type="PANTHER" id="PTHR12463">
    <property type="entry name" value="OXYGENASE-RELATED"/>
    <property type="match status" value="1"/>
</dbReference>
<gene>
    <name evidence="2" type="ORF">BV898_01679</name>
</gene>
<dbReference type="GO" id="GO:0051213">
    <property type="term" value="F:dioxygenase activity"/>
    <property type="evidence" value="ECO:0007669"/>
    <property type="project" value="UniProtKB-KW"/>
</dbReference>
<keyword evidence="3" id="KW-1185">Reference proteome</keyword>
<keyword evidence="2" id="KW-0223">Dioxygenase</keyword>
<dbReference type="AlphaFoldDB" id="A0A1W0XAR0"/>
<comment type="cofactor">
    <cofactor evidence="1">
        <name>Fe(2+)</name>
        <dbReference type="ChEBI" id="CHEBI:29033"/>
    </cofactor>
</comment>
<dbReference type="InterPro" id="IPR032857">
    <property type="entry name" value="ALKBH4"/>
</dbReference>
<accession>A0A1W0XAR0</accession>
<reference evidence="3" key="1">
    <citation type="submission" date="2017-01" db="EMBL/GenBank/DDBJ databases">
        <title>Comparative genomics of anhydrobiosis in the tardigrade Hypsibius dujardini.</title>
        <authorList>
            <person name="Yoshida Y."/>
            <person name="Koutsovoulos G."/>
            <person name="Laetsch D."/>
            <person name="Stevens L."/>
            <person name="Kumar S."/>
            <person name="Horikawa D."/>
            <person name="Ishino K."/>
            <person name="Komine S."/>
            <person name="Tomita M."/>
            <person name="Blaxter M."/>
            <person name="Arakawa K."/>
        </authorList>
    </citation>
    <scope>NUCLEOTIDE SEQUENCE [LARGE SCALE GENOMIC DNA]</scope>
    <source>
        <strain evidence="3">Z151</strain>
    </source>
</reference>
<dbReference type="InterPro" id="IPR037151">
    <property type="entry name" value="AlkB-like_sf"/>
</dbReference>
<evidence type="ECO:0000313" key="2">
    <source>
        <dbReference type="EMBL" id="OQV24619.1"/>
    </source>
</evidence>
<dbReference type="GO" id="GO:0070988">
    <property type="term" value="P:demethylation"/>
    <property type="evidence" value="ECO:0007669"/>
    <property type="project" value="InterPro"/>
</dbReference>
<dbReference type="GO" id="GO:0032451">
    <property type="term" value="F:demethylase activity"/>
    <property type="evidence" value="ECO:0007669"/>
    <property type="project" value="TreeGrafter"/>
</dbReference>
<dbReference type="Proteomes" id="UP000192578">
    <property type="component" value="Unassembled WGS sequence"/>
</dbReference>